<organism evidence="1 2">
    <name type="scientific">Streptosporangium carneum</name>
    <dbReference type="NCBI Taxonomy" id="47481"/>
    <lineage>
        <taxon>Bacteria</taxon>
        <taxon>Bacillati</taxon>
        <taxon>Actinomycetota</taxon>
        <taxon>Actinomycetes</taxon>
        <taxon>Streptosporangiales</taxon>
        <taxon>Streptosporangiaceae</taxon>
        <taxon>Streptosporangium</taxon>
    </lineage>
</organism>
<sequence>MHPQRVTFLGGDAYLINESCAGIPRSITSSTESAIGEGLESAYSMDGLDGKRRSRTVYVDDSGDGRKWLIFSALSFDDGSLPGALSRWSGLRGELWERGLLDADVSLHAVNLAGGRGRRIHSYAERGLSRERHRENMRHIVLRGLQVIADMPGIRLHVAYRNASLGKRGGPELYSAMITKMNRDLAESGEVARIVIDGDGTNPAFREAHRCLPEVNRRIDGDPVFFPSRHCDLLQAADLVAYAAYQSLAENPNRSFMWDWYERAFPQAGDPIAL</sequence>
<protein>
    <recommendedName>
        <fullName evidence="3">DUF3800 domain-containing protein</fullName>
    </recommendedName>
</protein>
<dbReference type="Proteomes" id="UP001143474">
    <property type="component" value="Unassembled WGS sequence"/>
</dbReference>
<dbReference type="AlphaFoldDB" id="A0A9W6I6Z9"/>
<comment type="caution">
    <text evidence="1">The sequence shown here is derived from an EMBL/GenBank/DDBJ whole genome shotgun (WGS) entry which is preliminary data.</text>
</comment>
<dbReference type="InterPro" id="IPR024524">
    <property type="entry name" value="DUF3800"/>
</dbReference>
<proteinExistence type="predicted"/>
<gene>
    <name evidence="1" type="ORF">GCM10017600_55180</name>
</gene>
<dbReference type="EMBL" id="BSEV01000014">
    <property type="protein sequence ID" value="GLK12110.1"/>
    <property type="molecule type" value="Genomic_DNA"/>
</dbReference>
<evidence type="ECO:0000313" key="2">
    <source>
        <dbReference type="Proteomes" id="UP001143474"/>
    </source>
</evidence>
<evidence type="ECO:0000313" key="1">
    <source>
        <dbReference type="EMBL" id="GLK12110.1"/>
    </source>
</evidence>
<evidence type="ECO:0008006" key="3">
    <source>
        <dbReference type="Google" id="ProtNLM"/>
    </source>
</evidence>
<dbReference type="Pfam" id="PF12686">
    <property type="entry name" value="DUF3800"/>
    <property type="match status" value="1"/>
</dbReference>
<keyword evidence="2" id="KW-1185">Reference proteome</keyword>
<name>A0A9W6I6Z9_9ACTN</name>
<reference evidence="1" key="2">
    <citation type="submission" date="2023-01" db="EMBL/GenBank/DDBJ databases">
        <authorList>
            <person name="Sun Q."/>
            <person name="Evtushenko L."/>
        </authorList>
    </citation>
    <scope>NUCLEOTIDE SEQUENCE</scope>
    <source>
        <strain evidence="1">VKM Ac-2007</strain>
    </source>
</reference>
<dbReference type="RefSeq" id="WP_309298436.1">
    <property type="nucleotide sequence ID" value="NZ_BAAAVD010000001.1"/>
</dbReference>
<reference evidence="1" key="1">
    <citation type="journal article" date="2014" name="Int. J. Syst. Evol. Microbiol.">
        <title>Complete genome sequence of Corynebacterium casei LMG S-19264T (=DSM 44701T), isolated from a smear-ripened cheese.</title>
        <authorList>
            <consortium name="US DOE Joint Genome Institute (JGI-PGF)"/>
            <person name="Walter F."/>
            <person name="Albersmeier A."/>
            <person name="Kalinowski J."/>
            <person name="Ruckert C."/>
        </authorList>
    </citation>
    <scope>NUCLEOTIDE SEQUENCE</scope>
    <source>
        <strain evidence="1">VKM Ac-2007</strain>
    </source>
</reference>
<accession>A0A9W6I6Z9</accession>